<dbReference type="EMBL" id="QUTD01003583">
    <property type="protein sequence ID" value="RHY72276.1"/>
    <property type="molecule type" value="Genomic_DNA"/>
</dbReference>
<dbReference type="PANTHER" id="PTHR19857">
    <property type="entry name" value="MITOCHONDRIAL DIVISION PROTEIN 1-RELATED"/>
    <property type="match status" value="1"/>
</dbReference>
<dbReference type="Proteomes" id="UP000285712">
    <property type="component" value="Unassembled WGS sequence"/>
</dbReference>
<dbReference type="Proteomes" id="UP000283543">
    <property type="component" value="Unassembled WGS sequence"/>
</dbReference>
<evidence type="ECO:0000313" key="7">
    <source>
        <dbReference type="EMBL" id="RHY59406.1"/>
    </source>
</evidence>
<evidence type="ECO:0000313" key="16">
    <source>
        <dbReference type="Proteomes" id="UP000266196"/>
    </source>
</evidence>
<gene>
    <name evidence="6" type="ORF">DYB25_001568</name>
    <name evidence="13" type="ORF">DYB26_000140</name>
    <name evidence="9" type="ORF">DYB30_002893</name>
    <name evidence="11" type="ORF">DYB31_013722</name>
    <name evidence="8" type="ORF">DYB34_004204</name>
    <name evidence="10" type="ORF">DYB35_000942</name>
    <name evidence="5" type="ORF">DYB36_010669</name>
    <name evidence="12" type="ORF">DYB37_000231</name>
    <name evidence="7" type="ORF">DYB38_012476</name>
</gene>
<dbReference type="Proteomes" id="UP000266196">
    <property type="component" value="Unassembled WGS sequence"/>
</dbReference>
<feature type="repeat" description="WD" evidence="3">
    <location>
        <begin position="189"/>
        <end position="230"/>
    </location>
</feature>
<dbReference type="EMBL" id="QUTH01003652">
    <property type="protein sequence ID" value="RHZ18071.1"/>
    <property type="molecule type" value="Genomic_DNA"/>
</dbReference>
<evidence type="ECO:0000313" key="18">
    <source>
        <dbReference type="Proteomes" id="UP000266643"/>
    </source>
</evidence>
<dbReference type="Pfam" id="PF00400">
    <property type="entry name" value="WD40"/>
    <property type="match status" value="5"/>
</dbReference>
<reference evidence="14 15" key="1">
    <citation type="submission" date="2018-08" db="EMBL/GenBank/DDBJ databases">
        <title>Aphanomyces genome sequencing and annotation.</title>
        <authorList>
            <person name="Minardi D."/>
            <person name="Oidtmann B."/>
            <person name="Van Der Giezen M."/>
            <person name="Studholme D.J."/>
        </authorList>
    </citation>
    <scope>NUCLEOTIDE SEQUENCE [LARGE SCALE GENOMIC DNA]</scope>
    <source>
        <strain evidence="11 16">197901</strain>
        <strain evidence="9 18">D2</strain>
        <strain evidence="12 20">Da</strain>
        <strain evidence="13 22">FDL457</strain>
        <strain evidence="5 14">Kv</strain>
        <strain evidence="7 15">SA</strain>
        <strain evidence="8 19">Si</strain>
        <strain evidence="10 21">Sv</strain>
        <strain evidence="6 17">Yx</strain>
    </source>
</reference>
<accession>A0A397DYH6</accession>
<evidence type="ECO:0000256" key="4">
    <source>
        <dbReference type="SAM" id="MobiDB-lite"/>
    </source>
</evidence>
<feature type="repeat" description="WD" evidence="3">
    <location>
        <begin position="105"/>
        <end position="146"/>
    </location>
</feature>
<dbReference type="EMBL" id="QUTG01003124">
    <property type="protein sequence ID" value="RHY93096.1"/>
    <property type="molecule type" value="Genomic_DNA"/>
</dbReference>
<dbReference type="EMBL" id="QUSZ01005468">
    <property type="protein sequence ID" value="RHY09574.1"/>
    <property type="molecule type" value="Genomic_DNA"/>
</dbReference>
<feature type="compositionally biased region" description="Acidic residues" evidence="4">
    <location>
        <begin position="8"/>
        <end position="39"/>
    </location>
</feature>
<feature type="repeat" description="WD" evidence="3">
    <location>
        <begin position="147"/>
        <end position="188"/>
    </location>
</feature>
<evidence type="ECO:0000256" key="1">
    <source>
        <dbReference type="ARBA" id="ARBA00022574"/>
    </source>
</evidence>
<proteinExistence type="predicted"/>
<dbReference type="EMBL" id="QUTC01005236">
    <property type="protein sequence ID" value="RHY59406.1"/>
    <property type="molecule type" value="Genomic_DNA"/>
</dbReference>
<dbReference type="VEuPathDB" id="FungiDB:H257_10086"/>
<evidence type="ECO:0000256" key="2">
    <source>
        <dbReference type="ARBA" id="ARBA00022737"/>
    </source>
</evidence>
<dbReference type="PROSITE" id="PS50294">
    <property type="entry name" value="WD_REPEATS_REGION"/>
    <property type="match status" value="2"/>
</dbReference>
<dbReference type="SUPFAM" id="SSF50978">
    <property type="entry name" value="WD40 repeat-like"/>
    <property type="match status" value="1"/>
</dbReference>
<evidence type="ECO:0000313" key="22">
    <source>
        <dbReference type="Proteomes" id="UP000286510"/>
    </source>
</evidence>
<dbReference type="Proteomes" id="UP000265716">
    <property type="component" value="Unassembled WGS sequence"/>
</dbReference>
<evidence type="ECO:0000313" key="13">
    <source>
        <dbReference type="EMBL" id="RHZ32600.1"/>
    </source>
</evidence>
<dbReference type="PROSITE" id="PS50082">
    <property type="entry name" value="WD_REPEATS_2"/>
    <property type="match status" value="4"/>
</dbReference>
<evidence type="ECO:0000313" key="19">
    <source>
        <dbReference type="Proteomes" id="UP000283543"/>
    </source>
</evidence>
<keyword evidence="1 3" id="KW-0853">WD repeat</keyword>
<evidence type="ECO:0000313" key="10">
    <source>
        <dbReference type="EMBL" id="RHY93096.1"/>
    </source>
</evidence>
<evidence type="ECO:0000313" key="17">
    <source>
        <dbReference type="Proteomes" id="UP000266239"/>
    </source>
</evidence>
<dbReference type="Proteomes" id="UP000266239">
    <property type="component" value="Unassembled WGS sequence"/>
</dbReference>
<dbReference type="InterPro" id="IPR051179">
    <property type="entry name" value="WD_repeat_multifunction"/>
</dbReference>
<evidence type="ECO:0000313" key="12">
    <source>
        <dbReference type="EMBL" id="RHZ18071.1"/>
    </source>
</evidence>
<evidence type="ECO:0000313" key="8">
    <source>
        <dbReference type="EMBL" id="RHY63060.1"/>
    </source>
</evidence>
<dbReference type="Gene3D" id="2.130.10.10">
    <property type="entry name" value="YVTN repeat-like/Quinoprotein amine dehydrogenase"/>
    <property type="match status" value="1"/>
</dbReference>
<protein>
    <submittedName>
        <fullName evidence="9">Uncharacterized protein</fullName>
    </submittedName>
</protein>
<dbReference type="EMBL" id="QUTF01010306">
    <property type="protein sequence ID" value="RHZ32600.1"/>
    <property type="molecule type" value="Genomic_DNA"/>
</dbReference>
<dbReference type="EMBL" id="QUTE01014286">
    <property type="protein sequence ID" value="RHZ02659.1"/>
    <property type="molecule type" value="Genomic_DNA"/>
</dbReference>
<dbReference type="AlphaFoldDB" id="A0A397DYH6"/>
<evidence type="ECO:0000313" key="20">
    <source>
        <dbReference type="Proteomes" id="UP000285430"/>
    </source>
</evidence>
<evidence type="ECO:0000313" key="6">
    <source>
        <dbReference type="EMBL" id="RHY10251.1"/>
    </source>
</evidence>
<dbReference type="InterPro" id="IPR001680">
    <property type="entry name" value="WD40_rpt"/>
</dbReference>
<dbReference type="PANTHER" id="PTHR19857:SF8">
    <property type="entry name" value="ANGIO-ASSOCIATED MIGRATORY CELL PROTEIN"/>
    <property type="match status" value="1"/>
</dbReference>
<dbReference type="CDD" id="cd00200">
    <property type="entry name" value="WD40"/>
    <property type="match status" value="1"/>
</dbReference>
<name>A0A397DYH6_APHAT</name>
<evidence type="ECO:0000313" key="15">
    <source>
        <dbReference type="Proteomes" id="UP000265716"/>
    </source>
</evidence>
<evidence type="ECO:0000313" key="14">
    <source>
        <dbReference type="Proteomes" id="UP000265427"/>
    </source>
</evidence>
<sequence>MDPQVDIDVNEEDDEMILEDEVTEEYELGDMPEDDDDDDMDMGDENEAEVTAEVVDDARQVFRGHSGPVYALALHPLDKSIVLSGGGDDVGLIWSLDDLSVKHVLKGHEDSVVAVGFSCDGSFAATGGYDGVVKIWVVQTGALVHTLDGPSQEIEWIKWHNKGNVILAGSADGTAWMWLAATGECMHVFAGHEDSVTCGAFTGSGKMIVTGSADATVRLWNPKTGECNHVFRGHEFHEGPICDVVCHPKQPVMISCAQDGTARLLQLQGKRQLAVFVHGVTESNRGTVADDEGGAVSSVECAGFCNTLNWAATGDLGGELRIWDLATYQEMILGAEFVVRQGVTSDLVTASEDETVRIFTLI</sequence>
<evidence type="ECO:0000313" key="21">
    <source>
        <dbReference type="Proteomes" id="UP000285712"/>
    </source>
</evidence>
<dbReference type="EMBL" id="QUTA01006635">
    <property type="protein sequence ID" value="RHY10251.1"/>
    <property type="molecule type" value="Genomic_DNA"/>
</dbReference>
<dbReference type="SMART" id="SM00320">
    <property type="entry name" value="WD40"/>
    <property type="match status" value="6"/>
</dbReference>
<dbReference type="InterPro" id="IPR015943">
    <property type="entry name" value="WD40/YVTN_repeat-like_dom_sf"/>
</dbReference>
<dbReference type="Proteomes" id="UP000266643">
    <property type="component" value="Unassembled WGS sequence"/>
</dbReference>
<evidence type="ECO:0000256" key="3">
    <source>
        <dbReference type="PROSITE-ProRule" id="PRU00221"/>
    </source>
</evidence>
<keyword evidence="2" id="KW-0677">Repeat</keyword>
<evidence type="ECO:0000313" key="11">
    <source>
        <dbReference type="EMBL" id="RHZ02659.1"/>
    </source>
</evidence>
<dbReference type="EMBL" id="QUTB01004274">
    <property type="protein sequence ID" value="RHY63060.1"/>
    <property type="molecule type" value="Genomic_DNA"/>
</dbReference>
<organism evidence="9 18">
    <name type="scientific">Aphanomyces astaci</name>
    <name type="common">Crayfish plague agent</name>
    <dbReference type="NCBI Taxonomy" id="112090"/>
    <lineage>
        <taxon>Eukaryota</taxon>
        <taxon>Sar</taxon>
        <taxon>Stramenopiles</taxon>
        <taxon>Oomycota</taxon>
        <taxon>Saprolegniomycetes</taxon>
        <taxon>Saprolegniales</taxon>
        <taxon>Verrucalvaceae</taxon>
        <taxon>Aphanomyces</taxon>
    </lineage>
</organism>
<comment type="caution">
    <text evidence="9">The sequence shown here is derived from an EMBL/GenBank/DDBJ whole genome shotgun (WGS) entry which is preliminary data.</text>
</comment>
<dbReference type="Proteomes" id="UP000265427">
    <property type="component" value="Unassembled WGS sequence"/>
</dbReference>
<dbReference type="Proteomes" id="UP000286510">
    <property type="component" value="Unassembled WGS sequence"/>
</dbReference>
<evidence type="ECO:0000313" key="9">
    <source>
        <dbReference type="EMBL" id="RHY72276.1"/>
    </source>
</evidence>
<feature type="region of interest" description="Disordered" evidence="4">
    <location>
        <begin position="1"/>
        <end position="39"/>
    </location>
</feature>
<dbReference type="InterPro" id="IPR036322">
    <property type="entry name" value="WD40_repeat_dom_sf"/>
</dbReference>
<dbReference type="Proteomes" id="UP000285430">
    <property type="component" value="Unassembled WGS sequence"/>
</dbReference>
<evidence type="ECO:0000313" key="5">
    <source>
        <dbReference type="EMBL" id="RHY09574.1"/>
    </source>
</evidence>
<feature type="repeat" description="WD" evidence="3">
    <location>
        <begin position="62"/>
        <end position="104"/>
    </location>
</feature>